<dbReference type="InterPro" id="IPR029058">
    <property type="entry name" value="AB_hydrolase_fold"/>
</dbReference>
<dbReference type="EMBL" id="DWWL01000044">
    <property type="protein sequence ID" value="HJC47736.1"/>
    <property type="molecule type" value="Genomic_DNA"/>
</dbReference>
<gene>
    <name evidence="3" type="ORF">IAA04_06760</name>
</gene>
<dbReference type="Gene3D" id="2.60.120.260">
    <property type="entry name" value="Galactose-binding domain-like"/>
    <property type="match status" value="1"/>
</dbReference>
<dbReference type="InterPro" id="IPR008979">
    <property type="entry name" value="Galactose-bd-like_sf"/>
</dbReference>
<sequence length="1119" mass="124137">MKEIKRNSLPGKYEGFAEKEYAGFTIKSQYVSGFDGTKLALDLVFPTCEDGSIAEGKFPVILLISRGGRMKKSPKRNGVDLIERCVPYGYVGAMLENRGAGASYGTQDSFASIENRKDVNAVIDWIIRQDWSDGQVAAVGGSNRGLIQFAAAVCRPEPSRGLKGITPIVCDPDFYYQDYPNGVSAIPLHRKNNVSGSAVSPTKKTKEEVLADPQVEPVDEDPNGDMAYEAYLTGQYGRNRRFMESLLLENMCRDDENPNFGGEKTNITIPPITDIEVFKKTDIQIHQFAGLCESGTFGQLMASKEWGGTMVLGPWTHRQCTRTTADTIYPEGAFDMLAEHHKWLDNLLKGVDNGFDKRPPYVYYMIGAEEGRRWRFSDTWPVENERRTVFYLTADRSGTCGSQNDGSLSLEKPGDSQTTDYKVDTSIEVFDSGEGSTFERMALTWDGDMTPGVDNKGLTFTSLPLYGRYRNEMAGSVGVDLWVTCDQPDADFIVYLEEVLKSGESRYVSMGMLRASHRTTAPRAAWNEAGVCYHPCMRADMEKCLAEGMKNPTHLQFAIEPAVRHFAEGSRLRLTITCANKKAFQHPMYREEDLPTVTLYQGGDHASFIRVPFIEHEENVYKGQVETEGYQGPGTLYFFKDHLYLYYNGCWKKMDAGSPEAGYEMENGKAVFGAGFSFTMEGRPAEDGAICDYQGGEPAVIPLPYRRRRVVDTVSVAAHGRLLFLPAVKTLYVEEYRMDSREEKAPAVLYMHGYSGTPSRLTNIQLELLRRGYAVIGVDMRNYPPNCFPDYVYDIKGCIRYVRAHAAELKVDPDRLGGSGQSMGGNAVLIAAASAGEAELEGCVGGNAGVSSRLQAVCVGYGWSDILHMGLDLEEEYKDCPEEIRKMKFDNSDGPKAPLGEVIGFAGEGKGIKVLRDYMEQGREGTDPVLDEMLRKAILASPVSHIGPDFPPAALFSGLGMVRVDIPDRQSRRTFEACSRYGADCFLFANTNGSYGQTAPVVNAVCSFFDTYLRGKLPHKKTVASPGSRRILENFKDRDLGYPLFAEKNGEIYAAAEYLEAFQGKPLELETAEIGGRKYVKAENLKGTDIGYQYYPDKKLGVLVPAAVWAGNQPKNRTY</sequence>
<keyword evidence="1 3" id="KW-0378">Hydrolase</keyword>
<evidence type="ECO:0000313" key="4">
    <source>
        <dbReference type="Proteomes" id="UP000823883"/>
    </source>
</evidence>
<organism evidence="3 4">
    <name type="scientific">Candidatus Lachnoclostridium pullistercoris</name>
    <dbReference type="NCBI Taxonomy" id="2838632"/>
    <lineage>
        <taxon>Bacteria</taxon>
        <taxon>Bacillati</taxon>
        <taxon>Bacillota</taxon>
        <taxon>Clostridia</taxon>
        <taxon>Lachnospirales</taxon>
        <taxon>Lachnospiraceae</taxon>
    </lineage>
</organism>
<dbReference type="InterPro" id="IPR000383">
    <property type="entry name" value="Xaa-Pro-like_dom"/>
</dbReference>
<dbReference type="SMART" id="SM00939">
    <property type="entry name" value="PepX_C"/>
    <property type="match status" value="1"/>
</dbReference>
<dbReference type="GO" id="GO:0052689">
    <property type="term" value="F:carboxylic ester hydrolase activity"/>
    <property type="evidence" value="ECO:0007669"/>
    <property type="project" value="UniProtKB-ARBA"/>
</dbReference>
<dbReference type="PANTHER" id="PTHR22946:SF9">
    <property type="entry name" value="POLYKETIDE TRANSFERASE AF380"/>
    <property type="match status" value="1"/>
</dbReference>
<evidence type="ECO:0000313" key="3">
    <source>
        <dbReference type="EMBL" id="HJC47736.1"/>
    </source>
</evidence>
<dbReference type="NCBIfam" id="TIGR00976">
    <property type="entry name" value="CocE_NonD"/>
    <property type="match status" value="1"/>
</dbReference>
<dbReference type="GO" id="GO:0008239">
    <property type="term" value="F:dipeptidyl-peptidase activity"/>
    <property type="evidence" value="ECO:0007669"/>
    <property type="project" value="InterPro"/>
</dbReference>
<dbReference type="InterPro" id="IPR013736">
    <property type="entry name" value="Xaa-Pro_dipept_C"/>
</dbReference>
<dbReference type="Pfam" id="PF20434">
    <property type="entry name" value="BD-FAE"/>
    <property type="match status" value="1"/>
</dbReference>
<protein>
    <submittedName>
        <fullName evidence="3">CocE/NonD family hydrolase</fullName>
    </submittedName>
</protein>
<feature type="domain" description="Xaa-Pro dipeptidyl-peptidase C-terminal" evidence="2">
    <location>
        <begin position="341"/>
        <end position="610"/>
    </location>
</feature>
<accession>A0A9D2PBG5</accession>
<evidence type="ECO:0000256" key="1">
    <source>
        <dbReference type="ARBA" id="ARBA00022801"/>
    </source>
</evidence>
<dbReference type="InterPro" id="IPR049492">
    <property type="entry name" value="BD-FAE-like_dom"/>
</dbReference>
<dbReference type="InterPro" id="IPR050261">
    <property type="entry name" value="FrsA_esterase"/>
</dbReference>
<dbReference type="SUPFAM" id="SSF53474">
    <property type="entry name" value="alpha/beta-Hydrolases"/>
    <property type="match status" value="2"/>
</dbReference>
<evidence type="ECO:0000259" key="2">
    <source>
        <dbReference type="SMART" id="SM00939"/>
    </source>
</evidence>
<dbReference type="AlphaFoldDB" id="A0A9D2PBG5"/>
<dbReference type="Pfam" id="PF08530">
    <property type="entry name" value="PepX_C"/>
    <property type="match status" value="1"/>
</dbReference>
<dbReference type="Pfam" id="PF02129">
    <property type="entry name" value="Peptidase_S15"/>
    <property type="match status" value="1"/>
</dbReference>
<proteinExistence type="predicted"/>
<dbReference type="Gene3D" id="3.40.50.1820">
    <property type="entry name" value="alpha/beta hydrolase"/>
    <property type="match status" value="3"/>
</dbReference>
<reference evidence="3" key="2">
    <citation type="submission" date="2021-04" db="EMBL/GenBank/DDBJ databases">
        <authorList>
            <person name="Gilroy R."/>
        </authorList>
    </citation>
    <scope>NUCLEOTIDE SEQUENCE</scope>
    <source>
        <strain evidence="3">CHK183-5548</strain>
    </source>
</reference>
<comment type="caution">
    <text evidence="3">The sequence shown here is derived from an EMBL/GenBank/DDBJ whole genome shotgun (WGS) entry which is preliminary data.</text>
</comment>
<dbReference type="InterPro" id="IPR005674">
    <property type="entry name" value="CocE/Ser_esterase"/>
</dbReference>
<reference evidence="3" key="1">
    <citation type="journal article" date="2021" name="PeerJ">
        <title>Extensive microbial diversity within the chicken gut microbiome revealed by metagenomics and culture.</title>
        <authorList>
            <person name="Gilroy R."/>
            <person name="Ravi A."/>
            <person name="Getino M."/>
            <person name="Pursley I."/>
            <person name="Horton D.L."/>
            <person name="Alikhan N.F."/>
            <person name="Baker D."/>
            <person name="Gharbi K."/>
            <person name="Hall N."/>
            <person name="Watson M."/>
            <person name="Adriaenssens E.M."/>
            <person name="Foster-Nyarko E."/>
            <person name="Jarju S."/>
            <person name="Secka A."/>
            <person name="Antonio M."/>
            <person name="Oren A."/>
            <person name="Chaudhuri R.R."/>
            <person name="La Ragione R."/>
            <person name="Hildebrand F."/>
            <person name="Pallen M.J."/>
        </authorList>
    </citation>
    <scope>NUCLEOTIDE SEQUENCE</scope>
    <source>
        <strain evidence="3">CHK183-5548</strain>
    </source>
</reference>
<dbReference type="SUPFAM" id="SSF49785">
    <property type="entry name" value="Galactose-binding domain-like"/>
    <property type="match status" value="1"/>
</dbReference>
<name>A0A9D2PBG5_9FIRM</name>
<dbReference type="Proteomes" id="UP000823883">
    <property type="component" value="Unassembled WGS sequence"/>
</dbReference>
<dbReference type="PANTHER" id="PTHR22946">
    <property type="entry name" value="DIENELACTONE HYDROLASE DOMAIN-CONTAINING PROTEIN-RELATED"/>
    <property type="match status" value="1"/>
</dbReference>